<dbReference type="PANTHER" id="PTHR23011">
    <property type="entry name" value="CYCLIC NUCLEOTIDE-BINDING DOMAIN CONTAINING PROTEIN"/>
    <property type="match status" value="1"/>
</dbReference>
<protein>
    <recommendedName>
        <fullName evidence="1">Cyclic nucleotide-binding domain-containing protein</fullName>
    </recommendedName>
</protein>
<evidence type="ECO:0000313" key="3">
    <source>
        <dbReference type="Proteomes" id="UP001497512"/>
    </source>
</evidence>
<dbReference type="InterPro" id="IPR014710">
    <property type="entry name" value="RmlC-like_jellyroll"/>
</dbReference>
<dbReference type="SUPFAM" id="SSF51206">
    <property type="entry name" value="cAMP-binding domain-like"/>
    <property type="match status" value="1"/>
</dbReference>
<evidence type="ECO:0000313" key="2">
    <source>
        <dbReference type="EMBL" id="CAK9215063.1"/>
    </source>
</evidence>
<dbReference type="InterPro" id="IPR000595">
    <property type="entry name" value="cNMP-bd_dom"/>
</dbReference>
<dbReference type="Gene3D" id="2.60.120.10">
    <property type="entry name" value="Jelly Rolls"/>
    <property type="match status" value="1"/>
</dbReference>
<accession>A0ABP0U851</accession>
<dbReference type="PROSITE" id="PS50042">
    <property type="entry name" value="CNMP_BINDING_3"/>
    <property type="match status" value="1"/>
</dbReference>
<organism evidence="2 3">
    <name type="scientific">Sphagnum troendelagicum</name>
    <dbReference type="NCBI Taxonomy" id="128251"/>
    <lineage>
        <taxon>Eukaryota</taxon>
        <taxon>Viridiplantae</taxon>
        <taxon>Streptophyta</taxon>
        <taxon>Embryophyta</taxon>
        <taxon>Bryophyta</taxon>
        <taxon>Sphagnophytina</taxon>
        <taxon>Sphagnopsida</taxon>
        <taxon>Sphagnales</taxon>
        <taxon>Sphagnaceae</taxon>
        <taxon>Sphagnum</taxon>
    </lineage>
</organism>
<keyword evidence="3" id="KW-1185">Reference proteome</keyword>
<gene>
    <name evidence="2" type="ORF">CSSPTR1EN2_LOCUS12544</name>
</gene>
<name>A0ABP0U851_9BRYO</name>
<dbReference type="PANTHER" id="PTHR23011:SF28">
    <property type="entry name" value="CYCLIC NUCLEOTIDE-BINDING DOMAIN CONTAINING PROTEIN"/>
    <property type="match status" value="1"/>
</dbReference>
<dbReference type="Pfam" id="PF00027">
    <property type="entry name" value="cNMP_binding"/>
    <property type="match status" value="1"/>
</dbReference>
<proteinExistence type="predicted"/>
<dbReference type="Proteomes" id="UP001497512">
    <property type="component" value="Chromosome 2"/>
</dbReference>
<sequence>SEDRSQNELYLLEELLTDVKFICDLPLAKRLEACMLLGYEKYEDGEKIYKQGDNGTLFYIIFTGSVKSSVWTQGVQDDVVTIIQASKWFGDRVLETDNLLRFIQGINHLRP</sequence>
<feature type="non-terminal residue" evidence="2">
    <location>
        <position position="111"/>
    </location>
</feature>
<evidence type="ECO:0000259" key="1">
    <source>
        <dbReference type="PROSITE" id="PS50042"/>
    </source>
</evidence>
<reference evidence="2" key="1">
    <citation type="submission" date="2024-02" db="EMBL/GenBank/DDBJ databases">
        <authorList>
            <consortium name="ELIXIR-Norway"/>
            <consortium name="Elixir Norway"/>
        </authorList>
    </citation>
    <scope>NUCLEOTIDE SEQUENCE</scope>
</reference>
<dbReference type="CDD" id="cd00038">
    <property type="entry name" value="CAP_ED"/>
    <property type="match status" value="1"/>
</dbReference>
<dbReference type="EMBL" id="OZ019894">
    <property type="protein sequence ID" value="CAK9215063.1"/>
    <property type="molecule type" value="Genomic_DNA"/>
</dbReference>
<feature type="domain" description="Cyclic nucleotide-binding" evidence="1">
    <location>
        <begin position="21"/>
        <end position="101"/>
    </location>
</feature>
<dbReference type="InterPro" id="IPR018490">
    <property type="entry name" value="cNMP-bd_dom_sf"/>
</dbReference>